<protein>
    <submittedName>
        <fullName evidence="2">Myb/sant-like DNA-binding domain-containing protein 4</fullName>
    </submittedName>
</protein>
<reference evidence="2 3" key="1">
    <citation type="journal article" date="2021" name="Elife">
        <title>Chloroplast acquisition without the gene transfer in kleptoplastic sea slugs, Plakobranchus ocellatus.</title>
        <authorList>
            <person name="Maeda T."/>
            <person name="Takahashi S."/>
            <person name="Yoshida T."/>
            <person name="Shimamura S."/>
            <person name="Takaki Y."/>
            <person name="Nagai Y."/>
            <person name="Toyoda A."/>
            <person name="Suzuki Y."/>
            <person name="Arimoto A."/>
            <person name="Ishii H."/>
            <person name="Satoh N."/>
            <person name="Nishiyama T."/>
            <person name="Hasebe M."/>
            <person name="Maruyama T."/>
            <person name="Minagawa J."/>
            <person name="Obokata J."/>
            <person name="Shigenobu S."/>
        </authorList>
    </citation>
    <scope>NUCLEOTIDE SEQUENCE [LARGE SCALE GENOMIC DNA]</scope>
</reference>
<sequence>MDFSDVVSDASSVAYINVSNLLESHNRIRNWRFTDNQIQALLKLVRRHRNVICKSEKSNTNYNVWKKREAWKVITAAVNAAEPGYPRTPPQVKKKWNDLKGAVQVYLRNHDVSDKGDKPAHFYEIVSICGYGSTSADENGSEVVEENGTGSHPDISEQMFTGALDPSSKTSLFQISNMRSLTTSQMPQFVPRTAKTSAPNSSCSSSSITTSILWETYLREEIKRSQLQQEALQKDLEMKDLLKLQLELDINLKRLKAQFYQEKIKSLASKGNDCK</sequence>
<evidence type="ECO:0000313" key="3">
    <source>
        <dbReference type="Proteomes" id="UP000735302"/>
    </source>
</evidence>
<accession>A0AAV4DL45</accession>
<dbReference type="AlphaFoldDB" id="A0AAV4DL45"/>
<dbReference type="InterPro" id="IPR028002">
    <property type="entry name" value="Myb_DNA-bind_5"/>
</dbReference>
<feature type="domain" description="Myb/SANT-like DNA-binding" evidence="1">
    <location>
        <begin position="29"/>
        <end position="102"/>
    </location>
</feature>
<comment type="caution">
    <text evidence="2">The sequence shown here is derived from an EMBL/GenBank/DDBJ whole genome shotgun (WGS) entry which is preliminary data.</text>
</comment>
<evidence type="ECO:0000259" key="1">
    <source>
        <dbReference type="Pfam" id="PF13873"/>
    </source>
</evidence>
<evidence type="ECO:0000313" key="2">
    <source>
        <dbReference type="EMBL" id="GFO44901.1"/>
    </source>
</evidence>
<dbReference type="Proteomes" id="UP000735302">
    <property type="component" value="Unassembled WGS sequence"/>
</dbReference>
<keyword evidence="3" id="KW-1185">Reference proteome</keyword>
<proteinExistence type="predicted"/>
<organism evidence="2 3">
    <name type="scientific">Plakobranchus ocellatus</name>
    <dbReference type="NCBI Taxonomy" id="259542"/>
    <lineage>
        <taxon>Eukaryota</taxon>
        <taxon>Metazoa</taxon>
        <taxon>Spiralia</taxon>
        <taxon>Lophotrochozoa</taxon>
        <taxon>Mollusca</taxon>
        <taxon>Gastropoda</taxon>
        <taxon>Heterobranchia</taxon>
        <taxon>Euthyneura</taxon>
        <taxon>Panpulmonata</taxon>
        <taxon>Sacoglossa</taxon>
        <taxon>Placobranchoidea</taxon>
        <taxon>Plakobranchidae</taxon>
        <taxon>Plakobranchus</taxon>
    </lineage>
</organism>
<gene>
    <name evidence="2" type="ORF">PoB_007140600</name>
</gene>
<dbReference type="GO" id="GO:0003677">
    <property type="term" value="F:DNA binding"/>
    <property type="evidence" value="ECO:0007669"/>
    <property type="project" value="UniProtKB-KW"/>
</dbReference>
<name>A0AAV4DL45_9GAST</name>
<dbReference type="Pfam" id="PF13873">
    <property type="entry name" value="Myb_DNA-bind_5"/>
    <property type="match status" value="1"/>
</dbReference>
<keyword evidence="2" id="KW-0238">DNA-binding</keyword>
<dbReference type="EMBL" id="BLXT01007982">
    <property type="protein sequence ID" value="GFO44901.1"/>
    <property type="molecule type" value="Genomic_DNA"/>
</dbReference>
<dbReference type="Gene3D" id="1.10.10.60">
    <property type="entry name" value="Homeodomain-like"/>
    <property type="match status" value="1"/>
</dbReference>